<sequence length="530" mass="58776">MPTALVHFPALTRAGVDVPKSSKGLAPSTLPSVSYTHAAALGAAKSVLEPESWTVIDGAENITVGPETTHELYLTDYDLIPFEQLLGAGVSVNSKPHQELEGETTSSDSVQRSNRQAQCSSYVIRKALIRKHHLASTLHLHSVKQKSISSIGTGKTAEDCTPRTWHIELQYADDLDELLIDELYDLAQSISEAKERRETRWFILKPGMSDRGHGIRLFNSIEMLRAELEHLDAEHSDEEDSQAGDNDDGRAAGGHDDEDGMLGQLRHFVIQEYISRPLLLDPPVLSNTDSLLKSQVGQGRKFHLRAYVLCVGGLQVYLFDEMLALFAPVPYTSPSYSAEDYSSDHVDLSAHLTNTCLQNKEAIKRGGRPSEENVHLWSDLKGTCVRQIGSSDDSRHLTDEHLTHVHQQVAATVGQVFEACAKAGSIHWQMWPNAWEIFGVDLLVGWDLQDEPTQGPDEDFSKLRVWLLEVNAQPDFAQTGERLSSIVDGVFKRSLEIAVLGKGPRQVKWKVGQSRSGMTLCFDEELIKDV</sequence>
<dbReference type="Proteomes" id="UP000027361">
    <property type="component" value="Unassembled WGS sequence"/>
</dbReference>
<dbReference type="GO" id="GO:0000932">
    <property type="term" value="C:P-body"/>
    <property type="evidence" value="ECO:0007669"/>
    <property type="project" value="TreeGrafter"/>
</dbReference>
<dbReference type="HOGENOM" id="CLU_031301_0_0_1"/>
<reference evidence="2 3" key="1">
    <citation type="submission" date="2014-05" db="EMBL/GenBank/DDBJ databases">
        <title>Draft genome sequence of a rare smut relative, Tilletiaria anomala UBC 951.</title>
        <authorList>
            <consortium name="DOE Joint Genome Institute"/>
            <person name="Toome M."/>
            <person name="Kuo A."/>
            <person name="Henrissat B."/>
            <person name="Lipzen A."/>
            <person name="Tritt A."/>
            <person name="Yoshinaga Y."/>
            <person name="Zane M."/>
            <person name="Barry K."/>
            <person name="Grigoriev I.V."/>
            <person name="Spatafora J.W."/>
            <person name="Aimea M.C."/>
        </authorList>
    </citation>
    <scope>NUCLEOTIDE SEQUENCE [LARGE SCALE GENOMIC DNA]</scope>
    <source>
        <strain evidence="2 3">UBC 951</strain>
    </source>
</reference>
<dbReference type="FunCoup" id="A0A066WNL9">
    <property type="interactions" value="6"/>
</dbReference>
<dbReference type="OMA" id="LARKDHM"/>
<feature type="compositionally biased region" description="Acidic residues" evidence="1">
    <location>
        <begin position="235"/>
        <end position="246"/>
    </location>
</feature>
<dbReference type="InterPro" id="IPR027746">
    <property type="entry name" value="TTL"/>
</dbReference>
<gene>
    <name evidence="2" type="ORF">K437DRAFT_272304</name>
</gene>
<dbReference type="EMBL" id="JMSN01000008">
    <property type="protein sequence ID" value="KDN52599.1"/>
    <property type="molecule type" value="Genomic_DNA"/>
</dbReference>
<dbReference type="PROSITE" id="PS51221">
    <property type="entry name" value="TTL"/>
    <property type="match status" value="1"/>
</dbReference>
<dbReference type="Gene3D" id="3.30.470.20">
    <property type="entry name" value="ATP-grasp fold, B domain"/>
    <property type="match status" value="1"/>
</dbReference>
<dbReference type="STRING" id="1037660.A0A066WNL9"/>
<dbReference type="AlphaFoldDB" id="A0A066WNL9"/>
<keyword evidence="3" id="KW-1185">Reference proteome</keyword>
<accession>A0A066WNL9</accession>
<dbReference type="PANTHER" id="PTHR47551:SF1">
    <property type="entry name" value="TUBULIN--TYROSINE LIGASE PBY1-RELATED"/>
    <property type="match status" value="1"/>
</dbReference>
<dbReference type="OrthoDB" id="202825at2759"/>
<evidence type="ECO:0000313" key="2">
    <source>
        <dbReference type="EMBL" id="KDN52599.1"/>
    </source>
</evidence>
<evidence type="ECO:0000256" key="1">
    <source>
        <dbReference type="SAM" id="MobiDB-lite"/>
    </source>
</evidence>
<dbReference type="InParanoid" id="A0A066WNL9"/>
<organism evidence="2 3">
    <name type="scientific">Tilletiaria anomala (strain ATCC 24038 / CBS 436.72 / UBC 951)</name>
    <dbReference type="NCBI Taxonomy" id="1037660"/>
    <lineage>
        <taxon>Eukaryota</taxon>
        <taxon>Fungi</taxon>
        <taxon>Dikarya</taxon>
        <taxon>Basidiomycota</taxon>
        <taxon>Ustilaginomycotina</taxon>
        <taxon>Exobasidiomycetes</taxon>
        <taxon>Georgefischeriales</taxon>
        <taxon>Tilletiariaceae</taxon>
        <taxon>Tilletiaria</taxon>
    </lineage>
</organism>
<feature type="region of interest" description="Disordered" evidence="1">
    <location>
        <begin position="233"/>
        <end position="257"/>
    </location>
</feature>
<evidence type="ECO:0000313" key="3">
    <source>
        <dbReference type="Proteomes" id="UP000027361"/>
    </source>
</evidence>
<dbReference type="Pfam" id="PF03133">
    <property type="entry name" value="TTL"/>
    <property type="match status" value="1"/>
</dbReference>
<dbReference type="PANTHER" id="PTHR47551">
    <property type="entry name" value="TUBULIN--TYROSINE LIGASE PBY1-RELATED"/>
    <property type="match status" value="1"/>
</dbReference>
<dbReference type="InterPro" id="IPR004344">
    <property type="entry name" value="TTL/TTLL_fam"/>
</dbReference>
<protein>
    <submittedName>
        <fullName evidence="2">TTL-domain-containing protein</fullName>
    </submittedName>
</protein>
<proteinExistence type="predicted"/>
<comment type="caution">
    <text evidence="2">The sequence shown here is derived from an EMBL/GenBank/DDBJ whole genome shotgun (WGS) entry which is preliminary data.</text>
</comment>
<dbReference type="GeneID" id="25266344"/>
<name>A0A066WNL9_TILAU</name>
<dbReference type="RefSeq" id="XP_013245438.1">
    <property type="nucleotide sequence ID" value="XM_013389984.1"/>
</dbReference>